<reference evidence="1" key="1">
    <citation type="journal article" date="2018" name="Genome Biol.">
        <title>SKESA: strategic k-mer extension for scrupulous assemblies.</title>
        <authorList>
            <person name="Souvorov A."/>
            <person name="Agarwala R."/>
            <person name="Lipman D.J."/>
        </authorList>
    </citation>
    <scope>NUCLEOTIDE SEQUENCE</scope>
    <source>
        <strain evidence="1">MA.MZ045</strain>
    </source>
</reference>
<organism evidence="1">
    <name type="scientific">Salmonella enterica</name>
    <name type="common">Salmonella choleraesuis</name>
    <dbReference type="NCBI Taxonomy" id="28901"/>
    <lineage>
        <taxon>Bacteria</taxon>
        <taxon>Pseudomonadati</taxon>
        <taxon>Pseudomonadota</taxon>
        <taxon>Gammaproteobacteria</taxon>
        <taxon>Enterobacterales</taxon>
        <taxon>Enterobacteriaceae</taxon>
        <taxon>Salmonella</taxon>
    </lineage>
</organism>
<dbReference type="EMBL" id="DAAWNC010000012">
    <property type="protein sequence ID" value="HAF8580227.1"/>
    <property type="molecule type" value="Genomic_DNA"/>
</dbReference>
<dbReference type="RefSeq" id="WP_079792034.1">
    <property type="nucleotide sequence ID" value="NZ_MXLQ01000043.1"/>
</dbReference>
<protein>
    <submittedName>
        <fullName evidence="1">Uncharacterized protein</fullName>
    </submittedName>
</protein>
<evidence type="ECO:0000313" key="1">
    <source>
        <dbReference type="EMBL" id="HAF8580227.1"/>
    </source>
</evidence>
<gene>
    <name evidence="1" type="ORF">G5T75_004192</name>
</gene>
<sequence>MAKEDLLFLENGRVDEVAEQLAIIAETLCPPGQLFVSVALKKARKIIKSRPLGYYYDLTLNAGPQPRSKG</sequence>
<name>A0A754B6H3_SALER</name>
<proteinExistence type="predicted"/>
<accession>A0A754B6H3</accession>
<dbReference type="AlphaFoldDB" id="A0A754B6H3"/>
<comment type="caution">
    <text evidence="1">The sequence shown here is derived from an EMBL/GenBank/DDBJ whole genome shotgun (WGS) entry which is preliminary data.</text>
</comment>
<reference evidence="1" key="2">
    <citation type="submission" date="2020-02" db="EMBL/GenBank/DDBJ databases">
        <authorList>
            <consortium name="NCBI Pathogen Detection Project"/>
        </authorList>
    </citation>
    <scope>NUCLEOTIDE SEQUENCE</scope>
    <source>
        <strain evidence="1">MA.MZ045</strain>
    </source>
</reference>